<evidence type="ECO:0000256" key="7">
    <source>
        <dbReference type="ARBA" id="ARBA00023125"/>
    </source>
</evidence>
<keyword evidence="2" id="KW-0240">DNA-directed RNA polymerase</keyword>
<dbReference type="EMBL" id="JAUJWU010000003">
    <property type="protein sequence ID" value="MDN7246173.1"/>
    <property type="molecule type" value="Genomic_DNA"/>
</dbReference>
<feature type="domain" description="RNA polymerase sigma factor 54 DNA-binding" evidence="9">
    <location>
        <begin position="275"/>
        <end position="433"/>
    </location>
</feature>
<dbReference type="Gene3D" id="1.10.10.1330">
    <property type="entry name" value="RNA polymerase sigma-54 factor, core-binding domain"/>
    <property type="match status" value="1"/>
</dbReference>
<evidence type="ECO:0000256" key="1">
    <source>
        <dbReference type="ARBA" id="ARBA00008798"/>
    </source>
</evidence>
<dbReference type="PIRSF" id="PIRSF000774">
    <property type="entry name" value="RpoN"/>
    <property type="match status" value="1"/>
</dbReference>
<dbReference type="Pfam" id="PF04552">
    <property type="entry name" value="Sigma54_DBD"/>
    <property type="match status" value="1"/>
</dbReference>
<feature type="domain" description="RNA polymerase sigma factor 54 core-binding" evidence="10">
    <location>
        <begin position="79"/>
        <end position="263"/>
    </location>
</feature>
<comment type="caution">
    <text evidence="11">The sequence shown here is derived from an EMBL/GenBank/DDBJ whole genome shotgun (WGS) entry which is preliminary data.</text>
</comment>
<evidence type="ECO:0000313" key="11">
    <source>
        <dbReference type="EMBL" id="MDN7246173.1"/>
    </source>
</evidence>
<dbReference type="InterPro" id="IPR007634">
    <property type="entry name" value="RNA_pol_sigma_54_DNA-bd"/>
</dbReference>
<dbReference type="PROSITE" id="PS50044">
    <property type="entry name" value="SIGMA54_3"/>
    <property type="match status" value="1"/>
</dbReference>
<gene>
    <name evidence="11" type="primary">rpoN</name>
    <name evidence="11" type="ORF">QWY13_11820</name>
</gene>
<evidence type="ECO:0000259" key="9">
    <source>
        <dbReference type="Pfam" id="PF04552"/>
    </source>
</evidence>
<proteinExistence type="inferred from homology"/>
<dbReference type="NCBIfam" id="TIGR02395">
    <property type="entry name" value="rpoN_sigma"/>
    <property type="match status" value="1"/>
</dbReference>
<evidence type="ECO:0000256" key="4">
    <source>
        <dbReference type="ARBA" id="ARBA00022695"/>
    </source>
</evidence>
<evidence type="ECO:0000256" key="5">
    <source>
        <dbReference type="ARBA" id="ARBA00023015"/>
    </source>
</evidence>
<dbReference type="Gene3D" id="1.10.10.60">
    <property type="entry name" value="Homeodomain-like"/>
    <property type="match status" value="1"/>
</dbReference>
<dbReference type="InterPro" id="IPR000394">
    <property type="entry name" value="RNA_pol_sigma_54"/>
</dbReference>
<keyword evidence="3" id="KW-0808">Transferase</keyword>
<sequence length="438" mass="51100">MELVLHQKQELNLFMTYKLRQAIELLQYSTYDLYQYLMEQEMENPLIELKEQKSSDLYERNLNRSSITRSTSASAIEMKQSKEVCMRDKLMQQSEILYRDLQDLKVIEYIIYNIDENGYLDFAENEQELSVVFNENEISRGIQLLQAVGPAGIGARNLKECLLLQVNDEFPDKELIECLIENFLELLANKKWEDIAARMNISLRKVKEIHELILTLNPRPCSFISDFSIQYVNPDIIVQHNGKGLSFYLNDGYLPEIHFNDQYSALLNQDDETAKYLQEKYKSYQWLVSSIDKRRQTINKIMQVLVKKQEQFFAEGFIALAPLTLKEVAEEIEMHESTVSRVTMNKFIQTPKGTFELRALFTSKLETSDGTSIAQTKVKMLLKSLIEGENKCHPLSDQKITDCFNEEKGIKVSRRTISKYREELNIPSSSRRKELTIK</sequence>
<comment type="similarity">
    <text evidence="1">Belongs to the sigma-54 factor family.</text>
</comment>
<keyword evidence="5" id="KW-0805">Transcription regulation</keyword>
<keyword evidence="7" id="KW-0238">DNA-binding</keyword>
<dbReference type="PANTHER" id="PTHR32248">
    <property type="entry name" value="RNA POLYMERASE SIGMA-54 FACTOR"/>
    <property type="match status" value="1"/>
</dbReference>
<dbReference type="Pfam" id="PF04963">
    <property type="entry name" value="Sigma54_CBD"/>
    <property type="match status" value="1"/>
</dbReference>
<dbReference type="PANTHER" id="PTHR32248:SF4">
    <property type="entry name" value="RNA POLYMERASE SIGMA-54 FACTOR"/>
    <property type="match status" value="1"/>
</dbReference>
<keyword evidence="6" id="KW-0731">Sigma factor</keyword>
<reference evidence="11 12" key="1">
    <citation type="submission" date="2023-07" db="EMBL/GenBank/DDBJ databases">
        <title>Novel species in genus Planococcus.</title>
        <authorList>
            <person name="Ning S."/>
        </authorList>
    </citation>
    <scope>NUCLEOTIDE SEQUENCE [LARGE SCALE GENOMIC DNA]</scope>
    <source>
        <strain evidence="11 12">N017</strain>
    </source>
</reference>
<dbReference type="PRINTS" id="PR00045">
    <property type="entry name" value="SIGMA54FCT"/>
</dbReference>
<name>A0ABT8NEH7_9BACL</name>
<dbReference type="InterPro" id="IPR038709">
    <property type="entry name" value="RpoN_core-bd_sf"/>
</dbReference>
<accession>A0ABT8NEH7</accession>
<keyword evidence="12" id="KW-1185">Reference proteome</keyword>
<protein>
    <submittedName>
        <fullName evidence="11">RNA polymerase factor sigma-54</fullName>
    </submittedName>
</protein>
<dbReference type="Proteomes" id="UP001172142">
    <property type="component" value="Unassembled WGS sequence"/>
</dbReference>
<evidence type="ECO:0000313" key="12">
    <source>
        <dbReference type="Proteomes" id="UP001172142"/>
    </source>
</evidence>
<dbReference type="PROSITE" id="PS00717">
    <property type="entry name" value="SIGMA54_1"/>
    <property type="match status" value="1"/>
</dbReference>
<evidence type="ECO:0000256" key="6">
    <source>
        <dbReference type="ARBA" id="ARBA00023082"/>
    </source>
</evidence>
<evidence type="ECO:0000259" key="10">
    <source>
        <dbReference type="Pfam" id="PF04963"/>
    </source>
</evidence>
<keyword evidence="4" id="KW-0548">Nucleotidyltransferase</keyword>
<evidence type="ECO:0000256" key="8">
    <source>
        <dbReference type="ARBA" id="ARBA00023163"/>
    </source>
</evidence>
<organism evidence="11 12">
    <name type="scientific">Planococcus shenhongbingii</name>
    <dbReference type="NCBI Taxonomy" id="3058398"/>
    <lineage>
        <taxon>Bacteria</taxon>
        <taxon>Bacillati</taxon>
        <taxon>Bacillota</taxon>
        <taxon>Bacilli</taxon>
        <taxon>Bacillales</taxon>
        <taxon>Caryophanaceae</taxon>
        <taxon>Planococcus</taxon>
    </lineage>
</organism>
<dbReference type="InterPro" id="IPR007046">
    <property type="entry name" value="RNA_pol_sigma_54_core-bd"/>
</dbReference>
<keyword evidence="8" id="KW-0804">Transcription</keyword>
<dbReference type="RefSeq" id="WP_301856766.1">
    <property type="nucleotide sequence ID" value="NZ_JAUJWU010000003.1"/>
</dbReference>
<dbReference type="Pfam" id="PF00309">
    <property type="entry name" value="Sigma54_AID"/>
    <property type="match status" value="1"/>
</dbReference>
<evidence type="ECO:0000256" key="3">
    <source>
        <dbReference type="ARBA" id="ARBA00022679"/>
    </source>
</evidence>
<evidence type="ECO:0000256" key="2">
    <source>
        <dbReference type="ARBA" id="ARBA00022478"/>
    </source>
</evidence>